<dbReference type="Proteomes" id="UP000235122">
    <property type="component" value="Unassembled WGS sequence"/>
</dbReference>
<keyword evidence="2" id="KW-1185">Reference proteome</keyword>
<dbReference type="EMBL" id="PKKO01000002">
    <property type="protein sequence ID" value="PKY72914.1"/>
    <property type="molecule type" value="Genomic_DNA"/>
</dbReference>
<dbReference type="STRING" id="33007.HMPREF3198_01306"/>
<gene>
    <name evidence="1" type="ORF">CYJ19_04575</name>
</gene>
<accession>A0A2I1IP63</accession>
<proteinExistence type="predicted"/>
<organism evidence="1 2">
    <name type="scientific">Winkia neuii</name>
    <dbReference type="NCBI Taxonomy" id="33007"/>
    <lineage>
        <taxon>Bacteria</taxon>
        <taxon>Bacillati</taxon>
        <taxon>Actinomycetota</taxon>
        <taxon>Actinomycetes</taxon>
        <taxon>Actinomycetales</taxon>
        <taxon>Actinomycetaceae</taxon>
        <taxon>Winkia</taxon>
    </lineage>
</organism>
<sequence>MQHPAYHFDFQVVQDHLAEPVYDQCPPVRLSGLQNKRDVGVSSCVQQHRLPCVGNHYSIRPQHRVHGHDLYERALAQSN</sequence>
<name>A0A2I1IP63_9ACTO</name>
<dbReference type="AlphaFoldDB" id="A0A2I1IP63"/>
<evidence type="ECO:0000313" key="2">
    <source>
        <dbReference type="Proteomes" id="UP000235122"/>
    </source>
</evidence>
<protein>
    <submittedName>
        <fullName evidence="1">Uncharacterized protein</fullName>
    </submittedName>
</protein>
<reference evidence="1 2" key="1">
    <citation type="submission" date="2017-12" db="EMBL/GenBank/DDBJ databases">
        <title>Phylogenetic diversity of female urinary microbiome.</title>
        <authorList>
            <person name="Thomas-White K."/>
            <person name="Wolfe A.J."/>
        </authorList>
    </citation>
    <scope>NUCLEOTIDE SEQUENCE [LARGE SCALE GENOMIC DNA]</scope>
    <source>
        <strain evidence="1 2">UMB0402</strain>
    </source>
</reference>
<comment type="caution">
    <text evidence="1">The sequence shown here is derived from an EMBL/GenBank/DDBJ whole genome shotgun (WGS) entry which is preliminary data.</text>
</comment>
<evidence type="ECO:0000313" key="1">
    <source>
        <dbReference type="EMBL" id="PKY72914.1"/>
    </source>
</evidence>